<organism evidence="2 3">
    <name type="scientific">Romboutsia faecis</name>
    <dbReference type="NCBI Taxonomy" id="2764597"/>
    <lineage>
        <taxon>Bacteria</taxon>
        <taxon>Bacillati</taxon>
        <taxon>Bacillota</taxon>
        <taxon>Clostridia</taxon>
        <taxon>Peptostreptococcales</taxon>
        <taxon>Peptostreptococcaceae</taxon>
        <taxon>Romboutsia</taxon>
    </lineage>
</organism>
<dbReference type="PROSITE" id="PS50943">
    <property type="entry name" value="HTH_CROC1"/>
    <property type="match status" value="1"/>
</dbReference>
<gene>
    <name evidence="2" type="ORF">H8923_16265</name>
</gene>
<dbReference type="SUPFAM" id="SSF47413">
    <property type="entry name" value="lambda repressor-like DNA-binding domains"/>
    <property type="match status" value="1"/>
</dbReference>
<evidence type="ECO:0000259" key="1">
    <source>
        <dbReference type="PROSITE" id="PS50943"/>
    </source>
</evidence>
<dbReference type="SMART" id="SM00530">
    <property type="entry name" value="HTH_XRE"/>
    <property type="match status" value="1"/>
</dbReference>
<comment type="caution">
    <text evidence="2">The sequence shown here is derived from an EMBL/GenBank/DDBJ whole genome shotgun (WGS) entry which is preliminary data.</text>
</comment>
<evidence type="ECO:0000313" key="3">
    <source>
        <dbReference type="Proteomes" id="UP000609849"/>
    </source>
</evidence>
<dbReference type="InterPro" id="IPR001387">
    <property type="entry name" value="Cro/C1-type_HTH"/>
</dbReference>
<dbReference type="Pfam" id="PF01381">
    <property type="entry name" value="HTH_3"/>
    <property type="match status" value="1"/>
</dbReference>
<sequence>MKERVRLIRKALNMTQKEFANSIGLKSSSAIGNIELGIIELSQRNIDLICRKHNVNENWLKYGEGNMFNKVSIDDEFDLLVGSLYAENDKFKKNIIRAMLKLNDEDWVVIKKFTEELKRGI</sequence>
<dbReference type="InterPro" id="IPR010982">
    <property type="entry name" value="Lambda_DNA-bd_dom_sf"/>
</dbReference>
<accession>A0ABR7JTR6</accession>
<name>A0ABR7JTR6_9FIRM</name>
<dbReference type="Proteomes" id="UP000609849">
    <property type="component" value="Unassembled WGS sequence"/>
</dbReference>
<evidence type="ECO:0000313" key="2">
    <source>
        <dbReference type="EMBL" id="MBC5998305.1"/>
    </source>
</evidence>
<proteinExistence type="predicted"/>
<feature type="domain" description="HTH cro/C1-type" evidence="1">
    <location>
        <begin position="5"/>
        <end position="60"/>
    </location>
</feature>
<dbReference type="RefSeq" id="WP_153972944.1">
    <property type="nucleotide sequence ID" value="NZ_JACRWE010000014.1"/>
</dbReference>
<protein>
    <submittedName>
        <fullName evidence="2">Helix-turn-helix transcriptional regulator</fullName>
    </submittedName>
</protein>
<dbReference type="CDD" id="cd00093">
    <property type="entry name" value="HTH_XRE"/>
    <property type="match status" value="1"/>
</dbReference>
<reference evidence="2 3" key="1">
    <citation type="submission" date="2020-08" db="EMBL/GenBank/DDBJ databases">
        <authorList>
            <person name="Liu C."/>
            <person name="Sun Q."/>
        </authorList>
    </citation>
    <scope>NUCLEOTIDE SEQUENCE [LARGE SCALE GENOMIC DNA]</scope>
    <source>
        <strain evidence="2 3">NSJ-18</strain>
    </source>
</reference>
<dbReference type="EMBL" id="JACRWE010000014">
    <property type="protein sequence ID" value="MBC5998305.1"/>
    <property type="molecule type" value="Genomic_DNA"/>
</dbReference>
<dbReference type="Gene3D" id="1.10.260.40">
    <property type="entry name" value="lambda repressor-like DNA-binding domains"/>
    <property type="match status" value="1"/>
</dbReference>
<keyword evidence="3" id="KW-1185">Reference proteome</keyword>